<comment type="caution">
    <text evidence="1">The sequence shown here is derived from an EMBL/GenBank/DDBJ whole genome shotgun (WGS) entry which is preliminary data.</text>
</comment>
<dbReference type="GeneID" id="93165714"/>
<reference evidence="1 2" key="1">
    <citation type="submission" date="2011-04" db="EMBL/GenBank/DDBJ databases">
        <title>The Genome Sequence of Clostridium citroniae WAL-19142.</title>
        <authorList>
            <consortium name="The Broad Institute Genome Sequencing Platform"/>
            <person name="Earl A."/>
            <person name="Ward D."/>
            <person name="Feldgarden M."/>
            <person name="Gevers D."/>
            <person name="Warren Y.A."/>
            <person name="Tyrrell K.L."/>
            <person name="Citron D.M."/>
            <person name="Goldstein E.J."/>
            <person name="Daigneault M."/>
            <person name="Allen-Vercoe E."/>
            <person name="Young S.K."/>
            <person name="Zeng Q."/>
            <person name="Gargeya S."/>
            <person name="Fitzgerald M."/>
            <person name="Haas B."/>
            <person name="Abouelleil A."/>
            <person name="Alvarado L."/>
            <person name="Arachchi H.M."/>
            <person name="Berlin A."/>
            <person name="Brown A."/>
            <person name="Chapman S.B."/>
            <person name="Chen Z."/>
            <person name="Dunbar C."/>
            <person name="Freedman E."/>
            <person name="Gearin G."/>
            <person name="Gellesch M."/>
            <person name="Goldberg J."/>
            <person name="Griggs A."/>
            <person name="Gujja S."/>
            <person name="Heilman E.R."/>
            <person name="Heiman D."/>
            <person name="Howarth C."/>
            <person name="Larson L."/>
            <person name="Lui A."/>
            <person name="MacDonald P.J."/>
            <person name="Mehta T."/>
            <person name="Montmayeur A."/>
            <person name="Murphy C."/>
            <person name="Neiman D."/>
            <person name="Pearson M."/>
            <person name="Priest M."/>
            <person name="Roberts A."/>
            <person name="Saif S."/>
            <person name="Shea T."/>
            <person name="Shenoy N."/>
            <person name="Sisk P."/>
            <person name="Stolte C."/>
            <person name="Sykes S."/>
            <person name="White J."/>
            <person name="Yandava C."/>
            <person name="Wortman J."/>
            <person name="Nusbaum C."/>
            <person name="Birren B."/>
        </authorList>
    </citation>
    <scope>NUCLEOTIDE SEQUENCE [LARGE SCALE GENOMIC DNA]</scope>
    <source>
        <strain evidence="1 2">WAL-19142</strain>
    </source>
</reference>
<dbReference type="EMBL" id="ADLK01000005">
    <property type="protein sequence ID" value="KMW23722.1"/>
    <property type="molecule type" value="Genomic_DNA"/>
</dbReference>
<evidence type="ECO:0000313" key="1">
    <source>
        <dbReference type="EMBL" id="KMW23722.1"/>
    </source>
</evidence>
<dbReference type="Proteomes" id="UP000037392">
    <property type="component" value="Unassembled WGS sequence"/>
</dbReference>
<evidence type="ECO:0000313" key="2">
    <source>
        <dbReference type="Proteomes" id="UP000037392"/>
    </source>
</evidence>
<dbReference type="AlphaFoldDB" id="A0A0J9CFB9"/>
<organism evidence="1 2">
    <name type="scientific">[Clostridium] citroniae WAL-19142</name>
    <dbReference type="NCBI Taxonomy" id="742734"/>
    <lineage>
        <taxon>Bacteria</taxon>
        <taxon>Bacillati</taxon>
        <taxon>Bacillota</taxon>
        <taxon>Clostridia</taxon>
        <taxon>Lachnospirales</taxon>
        <taxon>Lachnospiraceae</taxon>
        <taxon>Enterocloster</taxon>
    </lineage>
</organism>
<dbReference type="RefSeq" id="WP_156200025.1">
    <property type="nucleotide sequence ID" value="NZ_KQ235876.1"/>
</dbReference>
<sequence>MANLSNIQMNNVPMDLFIQGQMAAERIKAAQEYVSSAKYVDYDVAFGILGIKKRAQKEVGDEASIPL</sequence>
<name>A0A0J9CFB9_9FIRM</name>
<protein>
    <submittedName>
        <fullName evidence="1">Uncharacterized protein</fullName>
    </submittedName>
</protein>
<accession>A0A0J9CFB9</accession>
<proteinExistence type="predicted"/>
<gene>
    <name evidence="1" type="ORF">HMPREF9470_00938</name>
</gene>
<dbReference type="OrthoDB" id="2073646at2"/>